<dbReference type="AlphaFoldDB" id="A0AAJ7WKZ9"/>
<feature type="compositionally biased region" description="Basic and acidic residues" evidence="8">
    <location>
        <begin position="597"/>
        <end position="608"/>
    </location>
</feature>
<evidence type="ECO:0000313" key="10">
    <source>
        <dbReference type="RefSeq" id="XP_032801634.1"/>
    </source>
</evidence>
<dbReference type="GO" id="GO:0031175">
    <property type="term" value="P:neuron projection development"/>
    <property type="evidence" value="ECO:0007669"/>
    <property type="project" value="TreeGrafter"/>
</dbReference>
<feature type="compositionally biased region" description="Polar residues" evidence="8">
    <location>
        <begin position="8"/>
        <end position="23"/>
    </location>
</feature>
<evidence type="ECO:0000256" key="2">
    <source>
        <dbReference type="ARBA" id="ARBA00022490"/>
    </source>
</evidence>
<dbReference type="GeneID" id="116938541"/>
<dbReference type="Pfam" id="PF00418">
    <property type="entry name" value="Tubulin-binding"/>
    <property type="match status" value="4"/>
</dbReference>
<gene>
    <name evidence="10" type="primary">LOC116938541</name>
</gene>
<evidence type="ECO:0000256" key="6">
    <source>
        <dbReference type="ARBA" id="ARBA00023212"/>
    </source>
</evidence>
<keyword evidence="3" id="KW-0597">Phosphoprotein</keyword>
<keyword evidence="9" id="KW-1185">Reference proteome</keyword>
<feature type="region of interest" description="Disordered" evidence="8">
    <location>
        <begin position="105"/>
        <end position="146"/>
    </location>
</feature>
<organism evidence="9 10">
    <name type="scientific">Petromyzon marinus</name>
    <name type="common">Sea lamprey</name>
    <dbReference type="NCBI Taxonomy" id="7757"/>
    <lineage>
        <taxon>Eukaryota</taxon>
        <taxon>Metazoa</taxon>
        <taxon>Chordata</taxon>
        <taxon>Craniata</taxon>
        <taxon>Vertebrata</taxon>
        <taxon>Cyclostomata</taxon>
        <taxon>Hyperoartia</taxon>
        <taxon>Petromyzontiformes</taxon>
        <taxon>Petromyzontidae</taxon>
        <taxon>Petromyzon</taxon>
    </lineage>
</organism>
<dbReference type="PANTHER" id="PTHR11501:SF18">
    <property type="entry name" value="MICROTUBULE-ASSOCIATED PROTEIN"/>
    <property type="match status" value="1"/>
</dbReference>
<feature type="compositionally biased region" description="Polar residues" evidence="8">
    <location>
        <begin position="132"/>
        <end position="145"/>
    </location>
</feature>
<feature type="compositionally biased region" description="Low complexity" evidence="8">
    <location>
        <begin position="612"/>
        <end position="635"/>
    </location>
</feature>
<keyword evidence="6 7" id="KW-0206">Cytoskeleton</keyword>
<feature type="compositionally biased region" description="Basic and acidic residues" evidence="8">
    <location>
        <begin position="220"/>
        <end position="230"/>
    </location>
</feature>
<dbReference type="RefSeq" id="XP_032801634.1">
    <property type="nucleotide sequence ID" value="XM_032945743.1"/>
</dbReference>
<sequence length="863" mass="91955">MAEDGDWQQLQHMHQQPMASSPGVSPLGLAPEGDILLSPHNVSGAKEHAVGTPEAQETKSMPETEKSPVHENGPSLPNVKQNGVEGSLSSVNAVTPLQMENQATTVPVHLPPSPPLSPPLNLPAAGQIDDVSVSSPSTELGVQQSPEEHIEAVLLETVQAEQPLKEAELLGEVESPEQLSHVWQEDTFVTSSSIKAEEEKELQDKVESVQVFPTHIAAEHAAEAYTKDDAGSPEDLSPLEKESRAQSEVVSKDASIEEPALSCSETEKKTTVAKTSAPFASVDLVKPKKYLKGSLASNKTSRNCSTLFYSAKLPVTQLDSKSSQTLASSKVSETPTSSKKLIPSSRDKTSTRPRFSANVASTKTPAKILDSTENVEPTIYLMKNTPSVTPDKQKLGPSKTSSNKSRPKQVFESAESVIKTTEKRESIGSTPVKVPLNKPADVKNISSYKSKVFTATHIASQSERTRPGTAPEFRRDLGASPRAATFSKLATTFTRNTSVAIRPTSASIKVHTKVVDLKSPLKSPAKCPDPSAAKPSSSPPSAVKPKTEPAELKSKALSSGIPKRADPKLADQKKLDSVQQRSPNAAGAMSARAKPTFNRDKEEKKDKGSGITTPTTPGTPKTGGTPGSRSRGSGTQPATHRVGEKRMVALVRTPPKSPGSSRQTRPITTAPMPDLKNIKSKICSIDNIKHQPKGGKVKIENKPLDVTHVVSKCGSKDKIKHAPGGGNVQIVSKKIDLSHVTSKCGSKDNLKHKPGGGHISIENHKLEFKDKAQSKVGSMDNVDHMPGGGVVKIESHKLKFRESARARTDHGAEIITVSANDSMGGSPQRRHSNASSTGSINMVEPQLETLADDVTAALAKQGL</sequence>
<evidence type="ECO:0000256" key="5">
    <source>
        <dbReference type="ARBA" id="ARBA00022737"/>
    </source>
</evidence>
<dbReference type="InterPro" id="IPR001084">
    <property type="entry name" value="MAP_tubulin-bd_rpt"/>
</dbReference>
<feature type="compositionally biased region" description="Low complexity" evidence="8">
    <location>
        <begin position="522"/>
        <end position="544"/>
    </location>
</feature>
<feature type="compositionally biased region" description="Pro residues" evidence="8">
    <location>
        <begin position="109"/>
        <end position="121"/>
    </location>
</feature>
<reference evidence="10" key="1">
    <citation type="submission" date="2025-08" db="UniProtKB">
        <authorList>
            <consortium name="RefSeq"/>
        </authorList>
    </citation>
    <scope>IDENTIFICATION</scope>
    <source>
        <tissue evidence="10">Sperm</tissue>
    </source>
</reference>
<evidence type="ECO:0000256" key="1">
    <source>
        <dbReference type="ARBA" id="ARBA00004245"/>
    </source>
</evidence>
<evidence type="ECO:0000313" key="9">
    <source>
        <dbReference type="Proteomes" id="UP001318040"/>
    </source>
</evidence>
<accession>A0AAJ7WKZ9</accession>
<feature type="compositionally biased region" description="Polar residues" evidence="8">
    <location>
        <begin position="318"/>
        <end position="339"/>
    </location>
</feature>
<protein>
    <recommendedName>
        <fullName evidence="7">Microtubule-associated protein</fullName>
    </recommendedName>
</protein>
<dbReference type="GO" id="GO:0000226">
    <property type="term" value="P:microtubule cytoskeleton organization"/>
    <property type="evidence" value="ECO:0007669"/>
    <property type="project" value="TreeGrafter"/>
</dbReference>
<comment type="subcellular location">
    <subcellularLocation>
        <location evidence="1 7">Cytoplasm</location>
        <location evidence="1 7">Cytoskeleton</location>
    </subcellularLocation>
</comment>
<feature type="compositionally biased region" description="Basic and acidic residues" evidence="8">
    <location>
        <begin position="545"/>
        <end position="554"/>
    </location>
</feature>
<dbReference type="PROSITE" id="PS51491">
    <property type="entry name" value="TAU_MAP_2"/>
    <property type="match status" value="4"/>
</dbReference>
<feature type="region of interest" description="Disordered" evidence="8">
    <location>
        <begin position="819"/>
        <end position="839"/>
    </location>
</feature>
<dbReference type="GO" id="GO:0005874">
    <property type="term" value="C:microtubule"/>
    <property type="evidence" value="ECO:0007669"/>
    <property type="project" value="UniProtKB-KW"/>
</dbReference>
<proteinExistence type="predicted"/>
<feature type="region of interest" description="Disordered" evidence="8">
    <location>
        <begin position="220"/>
        <end position="277"/>
    </location>
</feature>
<evidence type="ECO:0000256" key="8">
    <source>
        <dbReference type="SAM" id="MobiDB-lite"/>
    </source>
</evidence>
<dbReference type="GO" id="GO:0043005">
    <property type="term" value="C:neuron projection"/>
    <property type="evidence" value="ECO:0007669"/>
    <property type="project" value="TreeGrafter"/>
</dbReference>
<feature type="region of interest" description="Disordered" evidence="8">
    <location>
        <begin position="520"/>
        <end position="673"/>
    </location>
</feature>
<dbReference type="PROSITE" id="PS00229">
    <property type="entry name" value="TAU_MAP_1"/>
    <property type="match status" value="1"/>
</dbReference>
<keyword evidence="4 7" id="KW-0493">Microtubule</keyword>
<feature type="region of interest" description="Disordered" evidence="8">
    <location>
        <begin position="380"/>
        <end position="432"/>
    </location>
</feature>
<feature type="region of interest" description="Disordered" evidence="8">
    <location>
        <begin position="459"/>
        <end position="479"/>
    </location>
</feature>
<feature type="compositionally biased region" description="Basic and acidic residues" evidence="8">
    <location>
        <begin position="238"/>
        <end position="255"/>
    </location>
</feature>
<feature type="compositionally biased region" description="Polar residues" evidence="8">
    <location>
        <begin position="658"/>
        <end position="667"/>
    </location>
</feature>
<dbReference type="PANTHER" id="PTHR11501">
    <property type="entry name" value="MICROTUBULE-ASSOCIATED PROTEIN"/>
    <property type="match status" value="1"/>
</dbReference>
<keyword evidence="2 7" id="KW-0963">Cytoplasm</keyword>
<dbReference type="InterPro" id="IPR027324">
    <property type="entry name" value="MAP2/MAP4/Tau"/>
</dbReference>
<evidence type="ECO:0000256" key="4">
    <source>
        <dbReference type="ARBA" id="ARBA00022701"/>
    </source>
</evidence>
<feature type="compositionally biased region" description="Basic and acidic residues" evidence="8">
    <location>
        <begin position="56"/>
        <end position="69"/>
    </location>
</feature>
<feature type="region of interest" description="Disordered" evidence="8">
    <location>
        <begin position="318"/>
        <end position="363"/>
    </location>
</feature>
<dbReference type="KEGG" id="pmrn:116938541"/>
<feature type="region of interest" description="Disordered" evidence="8">
    <location>
        <begin position="1"/>
        <end position="93"/>
    </location>
</feature>
<dbReference type="GO" id="GO:0008017">
    <property type="term" value="F:microtubule binding"/>
    <property type="evidence" value="ECO:0007669"/>
    <property type="project" value="InterPro"/>
</dbReference>
<feature type="compositionally biased region" description="Basic and acidic residues" evidence="8">
    <location>
        <begin position="563"/>
        <end position="576"/>
    </location>
</feature>
<dbReference type="Proteomes" id="UP001318040">
    <property type="component" value="Chromosome 4"/>
</dbReference>
<name>A0AAJ7WKZ9_PETMA</name>
<evidence type="ECO:0000256" key="3">
    <source>
        <dbReference type="ARBA" id="ARBA00022553"/>
    </source>
</evidence>
<evidence type="ECO:0000256" key="7">
    <source>
        <dbReference type="RuleBase" id="RU000686"/>
    </source>
</evidence>
<keyword evidence="5" id="KW-0677">Repeat</keyword>